<dbReference type="AlphaFoldDB" id="A0A454JLN7"/>
<protein>
    <submittedName>
        <fullName evidence="2">Uncharacterized protein</fullName>
    </submittedName>
</protein>
<dbReference type="Proteomes" id="UP000274139">
    <property type="component" value="Unassembled WGS sequence"/>
</dbReference>
<feature type="transmembrane region" description="Helical" evidence="1">
    <location>
        <begin position="249"/>
        <end position="269"/>
    </location>
</feature>
<organism evidence="2 3">
    <name type="scientific">Aquitalea palustris</name>
    <dbReference type="NCBI Taxonomy" id="2480983"/>
    <lineage>
        <taxon>Bacteria</taxon>
        <taxon>Pseudomonadati</taxon>
        <taxon>Pseudomonadota</taxon>
        <taxon>Betaproteobacteria</taxon>
        <taxon>Neisseriales</taxon>
        <taxon>Chromobacteriaceae</taxon>
        <taxon>Aquitalea</taxon>
    </lineage>
</organism>
<feature type="transmembrane region" description="Helical" evidence="1">
    <location>
        <begin position="168"/>
        <end position="191"/>
    </location>
</feature>
<gene>
    <name evidence="2" type="ORF">EAY64_03995</name>
</gene>
<feature type="transmembrane region" description="Helical" evidence="1">
    <location>
        <begin position="197"/>
        <end position="221"/>
    </location>
</feature>
<keyword evidence="3" id="KW-1185">Reference proteome</keyword>
<sequence>MASNPDKPYPTFNNTAGWQRIGLSLVALAYAACSVHWHAFYLPSKHGRGSTFHGPAASLLETAVIFAAIALLLPLFADAASSESVRQFERGRRFFAGLGYALMTWGIFWRMLGVNDAAVDVTAIPLWHWLLWLAVGLATSLLGLLPASYQRKSSQPTASRKGNIGMGGAWLGSLLLLGVAVGFLWLFIYFIQANPSLLLAMDVGSLLLLLMLGLGIGFAVWSWSIIKRENKAAAATHPAGGQTPFWRTLYGWGLVLLLMLGAALMLTTWERPAGAATSTPAVNHMVQECGLTPDAHLPEAKAE</sequence>
<feature type="transmembrane region" description="Helical" evidence="1">
    <location>
        <begin position="21"/>
        <end position="40"/>
    </location>
</feature>
<proteinExistence type="predicted"/>
<keyword evidence="1" id="KW-0472">Membrane</keyword>
<keyword evidence="1" id="KW-1133">Transmembrane helix</keyword>
<feature type="transmembrane region" description="Helical" evidence="1">
    <location>
        <begin position="94"/>
        <end position="114"/>
    </location>
</feature>
<accession>A0A454JLN7</accession>
<dbReference type="OrthoDB" id="9827170at2"/>
<feature type="transmembrane region" description="Helical" evidence="1">
    <location>
        <begin position="52"/>
        <end position="73"/>
    </location>
</feature>
<evidence type="ECO:0000256" key="1">
    <source>
        <dbReference type="SAM" id="Phobius"/>
    </source>
</evidence>
<reference evidence="2 3" key="1">
    <citation type="submission" date="2018-10" db="EMBL/GenBank/DDBJ databases">
        <title>Draft genome sequence of Aquitalea MWU14-2217 isolated from a wild cranberry bog in Provincetown, Massachusetts.</title>
        <authorList>
            <person name="Ebadzadsahrai G."/>
            <person name="Soby S."/>
        </authorList>
    </citation>
    <scope>NUCLEOTIDE SEQUENCE [LARGE SCALE GENOMIC DNA]</scope>
    <source>
        <strain evidence="2 3">MWU14-2217</strain>
    </source>
</reference>
<comment type="caution">
    <text evidence="2">The sequence shown here is derived from an EMBL/GenBank/DDBJ whole genome shotgun (WGS) entry which is preliminary data.</text>
</comment>
<keyword evidence="1" id="KW-0812">Transmembrane</keyword>
<name>A0A454JLN7_9NEIS</name>
<evidence type="ECO:0000313" key="2">
    <source>
        <dbReference type="EMBL" id="RMD00801.1"/>
    </source>
</evidence>
<evidence type="ECO:0000313" key="3">
    <source>
        <dbReference type="Proteomes" id="UP000274139"/>
    </source>
</evidence>
<dbReference type="RefSeq" id="WP_103523501.1">
    <property type="nucleotide sequence ID" value="NZ_JAIZDC010000003.1"/>
</dbReference>
<feature type="transmembrane region" description="Helical" evidence="1">
    <location>
        <begin position="126"/>
        <end position="147"/>
    </location>
</feature>
<dbReference type="EMBL" id="RFAR01000012">
    <property type="protein sequence ID" value="RMD00801.1"/>
    <property type="molecule type" value="Genomic_DNA"/>
</dbReference>